<evidence type="ECO:0000313" key="2">
    <source>
        <dbReference type="Proteomes" id="UP001500618"/>
    </source>
</evidence>
<gene>
    <name evidence="1" type="ORF">GCM10009765_32620</name>
</gene>
<sequence length="370" mass="40310">MQQHTGDQLSGDLPRTWRRWEAGTEPRKYYKALIAATFETVTDAIFGNPAGAALSTGAEPDTLELITSVRRSDLDAASLETLGITVDRLCSAYRSSDPVSLRQEARDWLRRLTALLESRLSLTQHREILVQAGWLALLVSCLENDLCMSGAAEATRRAALSLGDEAAHPEIVGWAYEIAAWQSLTAGDYRAVLATADRGLSATQTSGAAVQLHGQRAKAFGRLGDADGVRQALEASRRLIESLPYPTNTAHHFAVDPNKWNFYAADTYRCLGHTQLANQYANEVIAASTAPDGTVLAPMRIAEVRVSLGILAARDGDLDRAHAQGMAALNIERQSLPSLRLVAYELAGELEARFSGHTLSRDYRARLRSL</sequence>
<dbReference type="Gene3D" id="1.25.40.10">
    <property type="entry name" value="Tetratricopeptide repeat domain"/>
    <property type="match status" value="1"/>
</dbReference>
<organism evidence="1 2">
    <name type="scientific">Fodinicola feengrottensis</name>
    <dbReference type="NCBI Taxonomy" id="435914"/>
    <lineage>
        <taxon>Bacteria</taxon>
        <taxon>Bacillati</taxon>
        <taxon>Actinomycetota</taxon>
        <taxon>Actinomycetes</taxon>
        <taxon>Mycobacteriales</taxon>
        <taxon>Fodinicola</taxon>
    </lineage>
</organism>
<evidence type="ECO:0000313" key="1">
    <source>
        <dbReference type="EMBL" id="GAA1680926.1"/>
    </source>
</evidence>
<keyword evidence="2" id="KW-1185">Reference proteome</keyword>
<reference evidence="1 2" key="1">
    <citation type="journal article" date="2019" name="Int. J. Syst. Evol. Microbiol.">
        <title>The Global Catalogue of Microorganisms (GCM) 10K type strain sequencing project: providing services to taxonomists for standard genome sequencing and annotation.</title>
        <authorList>
            <consortium name="The Broad Institute Genomics Platform"/>
            <consortium name="The Broad Institute Genome Sequencing Center for Infectious Disease"/>
            <person name="Wu L."/>
            <person name="Ma J."/>
        </authorList>
    </citation>
    <scope>NUCLEOTIDE SEQUENCE [LARGE SCALE GENOMIC DNA]</scope>
    <source>
        <strain evidence="1 2">JCM 14718</strain>
    </source>
</reference>
<dbReference type="InterPro" id="IPR011990">
    <property type="entry name" value="TPR-like_helical_dom_sf"/>
</dbReference>
<comment type="caution">
    <text evidence="1">The sequence shown here is derived from an EMBL/GenBank/DDBJ whole genome shotgun (WGS) entry which is preliminary data.</text>
</comment>
<dbReference type="EMBL" id="BAAANY010000009">
    <property type="protein sequence ID" value="GAA1680926.1"/>
    <property type="molecule type" value="Genomic_DNA"/>
</dbReference>
<accession>A0ABN2H3F2</accession>
<dbReference type="RefSeq" id="WP_344311116.1">
    <property type="nucleotide sequence ID" value="NZ_BAAANY010000009.1"/>
</dbReference>
<protein>
    <recommendedName>
        <fullName evidence="3">XRE family transcriptional regulator</fullName>
    </recommendedName>
</protein>
<proteinExistence type="predicted"/>
<evidence type="ECO:0008006" key="3">
    <source>
        <dbReference type="Google" id="ProtNLM"/>
    </source>
</evidence>
<name>A0ABN2H3F2_9ACTN</name>
<dbReference type="Proteomes" id="UP001500618">
    <property type="component" value="Unassembled WGS sequence"/>
</dbReference>